<organism evidence="1 2">
    <name type="scientific">Xylaria curta</name>
    <dbReference type="NCBI Taxonomy" id="42375"/>
    <lineage>
        <taxon>Eukaryota</taxon>
        <taxon>Fungi</taxon>
        <taxon>Dikarya</taxon>
        <taxon>Ascomycota</taxon>
        <taxon>Pezizomycotina</taxon>
        <taxon>Sordariomycetes</taxon>
        <taxon>Xylariomycetidae</taxon>
        <taxon>Xylariales</taxon>
        <taxon>Xylariaceae</taxon>
        <taxon>Xylaria</taxon>
    </lineage>
</organism>
<sequence>MARFGSTTDLKMAVVITSEESDLFSSSALRRSHSQSQFVSGHQGQGFHTSASTSRIDQLFRDNYRHQPIHVPASSPSSGPPSPTTTLRAESESSASYISTPATSVSLDGQYDSDTSLEPQDSLLLSEYGDNPYFMLDDLEDTEPSPSPQIDGPYAGSPADDTSGSTSRPESPVAPEHAEDDTAVRHHPTHHVDYLSHDWREEDIWSSWRYIISKRRDFANAPRLENASWRTWMKAKYGLKTVSPETLNWLKDCDVTWLYGPLQTRQSTMFPEATDRGSSTLSRSDSFIHKKPILKKRSMSEVMLQRSLSSSSLLKQAAAAVQAQQKGGTSRIGRPILRRAHTDMVAFPFSKRRRSRANTSLVPSTATSGLASPAAERKHIHFDEQVKQCIAVEVKGEDDDEDELDPYHWTCEDSDSDDGAIMMKKTKTGKKPIYLRKKPSTNNNNESKTIAMLPSTTLKYREDSPAPPDSAIKHSTGVVRSPTISPSSSQDTLRPSKPSGTFFQRGTEDDTDGPAEGNDPGMILNLPGEPTRQSGLHRSTAINDLREEGKPAGMRRTESGMLMPYEEGEPQPNDGIMGRMIDTVNTARDIAHVIWNVGWRR</sequence>
<protein>
    <submittedName>
        <fullName evidence="1">Uncharacterized protein</fullName>
    </submittedName>
</protein>
<accession>A0ACC1NYU4</accession>
<dbReference type="EMBL" id="JAPDGR010001283">
    <property type="protein sequence ID" value="KAJ2984499.1"/>
    <property type="molecule type" value="Genomic_DNA"/>
</dbReference>
<name>A0ACC1NYU4_9PEZI</name>
<dbReference type="Proteomes" id="UP001143856">
    <property type="component" value="Unassembled WGS sequence"/>
</dbReference>
<reference evidence="1" key="1">
    <citation type="submission" date="2022-10" db="EMBL/GenBank/DDBJ databases">
        <title>Genome Sequence of Xylaria curta.</title>
        <authorList>
            <person name="Buettner E."/>
        </authorList>
    </citation>
    <scope>NUCLEOTIDE SEQUENCE</scope>
    <source>
        <strain evidence="1">Babe10</strain>
    </source>
</reference>
<keyword evidence="2" id="KW-1185">Reference proteome</keyword>
<proteinExistence type="predicted"/>
<evidence type="ECO:0000313" key="1">
    <source>
        <dbReference type="EMBL" id="KAJ2984499.1"/>
    </source>
</evidence>
<comment type="caution">
    <text evidence="1">The sequence shown here is derived from an EMBL/GenBank/DDBJ whole genome shotgun (WGS) entry which is preliminary data.</text>
</comment>
<evidence type="ECO:0000313" key="2">
    <source>
        <dbReference type="Proteomes" id="UP001143856"/>
    </source>
</evidence>
<gene>
    <name evidence="1" type="ORF">NUW58_g6028</name>
</gene>